<dbReference type="SMART" id="SM00744">
    <property type="entry name" value="RINGv"/>
    <property type="match status" value="1"/>
</dbReference>
<evidence type="ECO:0000256" key="5">
    <source>
        <dbReference type="ARBA" id="ARBA00022679"/>
    </source>
</evidence>
<feature type="transmembrane region" description="Helical" evidence="14">
    <location>
        <begin position="242"/>
        <end position="263"/>
    </location>
</feature>
<keyword evidence="12 14" id="KW-0472">Membrane</keyword>
<feature type="domain" description="RING-CH-type" evidence="15">
    <location>
        <begin position="9"/>
        <end position="70"/>
    </location>
</feature>
<reference evidence="16" key="1">
    <citation type="submission" date="2021-11" db="EMBL/GenBank/DDBJ databases">
        <authorList>
            <consortium name="Genoscope - CEA"/>
            <person name="William W."/>
        </authorList>
    </citation>
    <scope>NUCLEOTIDE SEQUENCE</scope>
</reference>
<keyword evidence="7" id="KW-0479">Metal-binding</keyword>
<keyword evidence="10" id="KW-0862">Zinc</keyword>
<evidence type="ECO:0000256" key="3">
    <source>
        <dbReference type="ARBA" id="ARBA00004906"/>
    </source>
</evidence>
<keyword evidence="9" id="KW-0833">Ubl conjugation pathway</keyword>
<comment type="catalytic activity">
    <reaction evidence="1">
        <text>S-ubiquitinyl-[E2 ubiquitin-conjugating enzyme]-L-cysteine + [acceptor protein]-L-lysine = [E2 ubiquitin-conjugating enzyme]-L-cysteine + N(6)-ubiquitinyl-[acceptor protein]-L-lysine.</text>
        <dbReference type="EC" id="2.3.2.27"/>
    </reaction>
</comment>
<dbReference type="AlphaFoldDB" id="A0A8J2WXZ4"/>
<evidence type="ECO:0000256" key="9">
    <source>
        <dbReference type="ARBA" id="ARBA00022786"/>
    </source>
</evidence>
<dbReference type="PANTHER" id="PTHR13145">
    <property type="entry name" value="SSM4 PROTEIN"/>
    <property type="match status" value="1"/>
</dbReference>
<keyword evidence="11 14" id="KW-1133">Transmembrane helix</keyword>
<evidence type="ECO:0000256" key="12">
    <source>
        <dbReference type="ARBA" id="ARBA00023136"/>
    </source>
</evidence>
<keyword evidence="5" id="KW-0808">Transferase</keyword>
<evidence type="ECO:0000256" key="13">
    <source>
        <dbReference type="SAM" id="MobiDB-lite"/>
    </source>
</evidence>
<feature type="compositionally biased region" description="Basic and acidic residues" evidence="13">
    <location>
        <begin position="188"/>
        <end position="200"/>
    </location>
</feature>
<feature type="transmembrane region" description="Helical" evidence="14">
    <location>
        <begin position="669"/>
        <end position="690"/>
    </location>
</feature>
<evidence type="ECO:0000256" key="1">
    <source>
        <dbReference type="ARBA" id="ARBA00000900"/>
    </source>
</evidence>
<dbReference type="EC" id="2.3.2.27" evidence="4"/>
<evidence type="ECO:0000313" key="17">
    <source>
        <dbReference type="Proteomes" id="UP000789595"/>
    </source>
</evidence>
<dbReference type="PROSITE" id="PS51292">
    <property type="entry name" value="ZF_RING_CH"/>
    <property type="match status" value="1"/>
</dbReference>
<dbReference type="GO" id="GO:0008270">
    <property type="term" value="F:zinc ion binding"/>
    <property type="evidence" value="ECO:0007669"/>
    <property type="project" value="UniProtKB-KW"/>
</dbReference>
<gene>
    <name evidence="16" type="ORF">PECAL_3P19820</name>
</gene>
<proteinExistence type="predicted"/>
<feature type="transmembrane region" description="Helical" evidence="14">
    <location>
        <begin position="843"/>
        <end position="869"/>
    </location>
</feature>
<dbReference type="GO" id="GO:0005789">
    <property type="term" value="C:endoplasmic reticulum membrane"/>
    <property type="evidence" value="ECO:0007669"/>
    <property type="project" value="TreeGrafter"/>
</dbReference>
<evidence type="ECO:0000256" key="11">
    <source>
        <dbReference type="ARBA" id="ARBA00022989"/>
    </source>
</evidence>
<dbReference type="GO" id="GO:0036503">
    <property type="term" value="P:ERAD pathway"/>
    <property type="evidence" value="ECO:0007669"/>
    <property type="project" value="TreeGrafter"/>
</dbReference>
<evidence type="ECO:0000256" key="8">
    <source>
        <dbReference type="ARBA" id="ARBA00022771"/>
    </source>
</evidence>
<evidence type="ECO:0000256" key="6">
    <source>
        <dbReference type="ARBA" id="ARBA00022692"/>
    </source>
</evidence>
<comment type="pathway">
    <text evidence="3">Protein modification; protein ubiquitination.</text>
</comment>
<keyword evidence="6 14" id="KW-0812">Transmembrane</keyword>
<feature type="transmembrane region" description="Helical" evidence="14">
    <location>
        <begin position="710"/>
        <end position="728"/>
    </location>
</feature>
<comment type="caution">
    <text evidence="16">The sequence shown here is derived from an EMBL/GenBank/DDBJ whole genome shotgun (WGS) entry which is preliminary data.</text>
</comment>
<feature type="transmembrane region" description="Helical" evidence="14">
    <location>
        <begin position="461"/>
        <end position="481"/>
    </location>
</feature>
<evidence type="ECO:0000256" key="14">
    <source>
        <dbReference type="SAM" id="Phobius"/>
    </source>
</evidence>
<feature type="transmembrane region" description="Helical" evidence="14">
    <location>
        <begin position="366"/>
        <end position="387"/>
    </location>
</feature>
<dbReference type="Pfam" id="PF12906">
    <property type="entry name" value="RINGv"/>
    <property type="match status" value="1"/>
</dbReference>
<dbReference type="Proteomes" id="UP000789595">
    <property type="component" value="Unassembled WGS sequence"/>
</dbReference>
<evidence type="ECO:0000259" key="15">
    <source>
        <dbReference type="PROSITE" id="PS51292"/>
    </source>
</evidence>
<keyword evidence="8" id="KW-0863">Zinc-finger</keyword>
<comment type="subcellular location">
    <subcellularLocation>
        <location evidence="2">Membrane</location>
        <topology evidence="2">Multi-pass membrane protein</topology>
    </subcellularLocation>
</comment>
<dbReference type="PANTHER" id="PTHR13145:SF0">
    <property type="entry name" value="E3 UBIQUITIN-PROTEIN LIGASE MARCHF6"/>
    <property type="match status" value="1"/>
</dbReference>
<protein>
    <recommendedName>
        <fullName evidence="4">RING-type E3 ubiquitin transferase</fullName>
        <ecNumber evidence="4">2.3.2.27</ecNumber>
    </recommendedName>
</protein>
<dbReference type="CDD" id="cd16702">
    <property type="entry name" value="RING_CH-C4HC3_MARCH6"/>
    <property type="match status" value="1"/>
</dbReference>
<name>A0A8J2WXZ4_9STRA</name>
<dbReference type="OrthoDB" id="264354at2759"/>
<feature type="region of interest" description="Disordered" evidence="13">
    <location>
        <begin position="188"/>
        <end position="214"/>
    </location>
</feature>
<evidence type="ECO:0000256" key="2">
    <source>
        <dbReference type="ARBA" id="ARBA00004141"/>
    </source>
</evidence>
<feature type="transmembrane region" description="Helical" evidence="14">
    <location>
        <begin position="101"/>
        <end position="127"/>
    </location>
</feature>
<feature type="transmembrane region" description="Helical" evidence="14">
    <location>
        <begin position="147"/>
        <end position="167"/>
    </location>
</feature>
<feature type="transmembrane region" description="Helical" evidence="14">
    <location>
        <begin position="523"/>
        <end position="545"/>
    </location>
</feature>
<sequence>MADDAKEPEEAPEERECRICRGDAEPGNPLYIPCDCRGSIRYCHEDCLVRWLDHSGKDRCELCGVEFAFAPVYAEGAPDRLPMSQLISAGLQYIYSSLLPLVLRICASTLLWLGVAPLATCMLYRAWIHRPSELPVAWSGARLLEELASGLVVVAAIVVSFLSLLSFTDYMRVRWEIADLQRNLDDEVHEEHEAPHHEEPVVEPPPPLMDDEEDDDDEVELHVAVDELLGLRGPLVNVARNVSWLVVFNAAYLGVFAFAPFAVGRAVSRGASRVLGHASAEDVLNTTQVDPARAWASQVVRFVASGLNATANGELRYRQKPGSLSPLPRPERLQNWSRHLGTFADRLAARSTSAVPPPATLRLSDLGRVALGYAALGIVACLGRELFRSAPSALRAQLPVRALRRAERALDAAAAAAKVSMVLALKMIILPTVLGAGLEIAIKPDLAQVRALGGGAAGAALARWVLGITFMLVVTVAVLQLREQLHPAVLGQWVRPHEPRPDLLAALLAEPAQQHARRLLTSLLIYAGLLFVLVAAPVHLLAPLVEYYGPLNLKVSYAAPAAQIPLELLCFHLALLTLLERLKKRIGDGQRWYLSKLCQKLSLETYLLPSDGPELDEATLDAHNAFDAAAAAAGRQRAPPERWAWGDERPSLREVRLRPRAPRPSSSRLVLFSLVSWAGCVLACTTIALLPLLLGRLALRLLRCDPGHDPASLAAGWALALFALGPWLEGRRRHVEPSPNDAPVRENVLSGVAFVVLWFLVLPLGTGLLYDVLVCTLDGSYGYDFLLGVIVLQITVTARARCAAHAIEQGNEIDRWSGDALKARSQVIAALSERSFAPIDFRILLHLSLCALGALVALATAPLSIPLYCAWKGTEECGHTFALLGAAAWSVAASSAPPAFDLATYRAMVAAALGATAAARGLGPLKRWLDAAHGAARDARYLVGLRLQNHVAK</sequence>
<evidence type="ECO:0000313" key="16">
    <source>
        <dbReference type="EMBL" id="CAH0372009.1"/>
    </source>
</evidence>
<evidence type="ECO:0000256" key="7">
    <source>
        <dbReference type="ARBA" id="ARBA00022723"/>
    </source>
</evidence>
<dbReference type="EMBL" id="CAKKNE010000003">
    <property type="protein sequence ID" value="CAH0372009.1"/>
    <property type="molecule type" value="Genomic_DNA"/>
</dbReference>
<keyword evidence="17" id="KW-1185">Reference proteome</keyword>
<dbReference type="InterPro" id="IPR013083">
    <property type="entry name" value="Znf_RING/FYVE/PHD"/>
</dbReference>
<organism evidence="16 17">
    <name type="scientific">Pelagomonas calceolata</name>
    <dbReference type="NCBI Taxonomy" id="35677"/>
    <lineage>
        <taxon>Eukaryota</taxon>
        <taxon>Sar</taxon>
        <taxon>Stramenopiles</taxon>
        <taxon>Ochrophyta</taxon>
        <taxon>Pelagophyceae</taxon>
        <taxon>Pelagomonadales</taxon>
        <taxon>Pelagomonadaceae</taxon>
        <taxon>Pelagomonas</taxon>
    </lineage>
</organism>
<dbReference type="Gene3D" id="3.30.40.10">
    <property type="entry name" value="Zinc/RING finger domain, C3HC4 (zinc finger)"/>
    <property type="match status" value="1"/>
</dbReference>
<feature type="transmembrane region" description="Helical" evidence="14">
    <location>
        <begin position="881"/>
        <end position="899"/>
    </location>
</feature>
<dbReference type="SUPFAM" id="SSF57850">
    <property type="entry name" value="RING/U-box"/>
    <property type="match status" value="1"/>
</dbReference>
<evidence type="ECO:0000256" key="4">
    <source>
        <dbReference type="ARBA" id="ARBA00012483"/>
    </source>
</evidence>
<dbReference type="GO" id="GO:0061630">
    <property type="term" value="F:ubiquitin protein ligase activity"/>
    <property type="evidence" value="ECO:0007669"/>
    <property type="project" value="UniProtKB-EC"/>
</dbReference>
<accession>A0A8J2WXZ4</accession>
<evidence type="ECO:0000256" key="10">
    <source>
        <dbReference type="ARBA" id="ARBA00022833"/>
    </source>
</evidence>
<dbReference type="InterPro" id="IPR011016">
    <property type="entry name" value="Znf_RING-CH"/>
</dbReference>
<feature type="transmembrane region" description="Helical" evidence="14">
    <location>
        <begin position="748"/>
        <end position="770"/>
    </location>
</feature>
<feature type="transmembrane region" description="Helical" evidence="14">
    <location>
        <begin position="557"/>
        <end position="579"/>
    </location>
</feature>